<sequence length="112" mass="12899">MLCLQRGLLFLQRRMLFKRRGILFQRRGRLFQHAYYLPPLTKQKLIMIFLYSNGNPQMSVLKSRSPNVCPQSSNSIPNCRSSNVGPQSPNVHPQMSVRKSPSPSVAPRLRFT</sequence>
<dbReference type="Proteomes" id="UP000887563">
    <property type="component" value="Unplaced"/>
</dbReference>
<keyword evidence="2" id="KW-1185">Reference proteome</keyword>
<evidence type="ECO:0000313" key="2">
    <source>
        <dbReference type="Proteomes" id="UP000887563"/>
    </source>
</evidence>
<protein>
    <submittedName>
        <fullName evidence="3">Uncharacterized protein</fullName>
    </submittedName>
</protein>
<feature type="region of interest" description="Disordered" evidence="1">
    <location>
        <begin position="62"/>
        <end position="112"/>
    </location>
</feature>
<evidence type="ECO:0000256" key="1">
    <source>
        <dbReference type="SAM" id="MobiDB-lite"/>
    </source>
</evidence>
<evidence type="ECO:0000313" key="3">
    <source>
        <dbReference type="WBParaSite" id="Minc3s02065g28065"/>
    </source>
</evidence>
<dbReference type="AlphaFoldDB" id="A0A914MMX5"/>
<feature type="compositionally biased region" description="Polar residues" evidence="1">
    <location>
        <begin position="62"/>
        <end position="103"/>
    </location>
</feature>
<name>A0A914MMX5_MELIC</name>
<proteinExistence type="predicted"/>
<organism evidence="2 3">
    <name type="scientific">Meloidogyne incognita</name>
    <name type="common">Southern root-knot nematode worm</name>
    <name type="synonym">Oxyuris incognita</name>
    <dbReference type="NCBI Taxonomy" id="6306"/>
    <lineage>
        <taxon>Eukaryota</taxon>
        <taxon>Metazoa</taxon>
        <taxon>Ecdysozoa</taxon>
        <taxon>Nematoda</taxon>
        <taxon>Chromadorea</taxon>
        <taxon>Rhabditida</taxon>
        <taxon>Tylenchina</taxon>
        <taxon>Tylenchomorpha</taxon>
        <taxon>Tylenchoidea</taxon>
        <taxon>Meloidogynidae</taxon>
        <taxon>Meloidogyninae</taxon>
        <taxon>Meloidogyne</taxon>
        <taxon>Meloidogyne incognita group</taxon>
    </lineage>
</organism>
<reference evidence="3" key="1">
    <citation type="submission" date="2022-11" db="UniProtKB">
        <authorList>
            <consortium name="WormBaseParasite"/>
        </authorList>
    </citation>
    <scope>IDENTIFICATION</scope>
</reference>
<dbReference type="WBParaSite" id="Minc3s02065g28065">
    <property type="protein sequence ID" value="Minc3s02065g28065"/>
    <property type="gene ID" value="Minc3s02065g28065"/>
</dbReference>
<accession>A0A914MMX5</accession>